<feature type="transmembrane region" description="Helical" evidence="7">
    <location>
        <begin position="147"/>
        <end position="165"/>
    </location>
</feature>
<dbReference type="AlphaFoldDB" id="A0A9D1V577"/>
<gene>
    <name evidence="9" type="ORF">H9865_07865</name>
</gene>
<evidence type="ECO:0000256" key="5">
    <source>
        <dbReference type="ARBA" id="ARBA00022989"/>
    </source>
</evidence>
<accession>A0A9D1V577</accession>
<name>A0A9D1V577_9FIRM</name>
<sequence length="284" mass="32354">MKREKKQLYLGAAGQAARYLVLFAASFVFLLPFVAMLFNAVKPEYEILGYPPTFFPHEITLDNYRAVLSNDSMHLLSSLGNSILVAGVRTAFTLYFAALWGYALSKCRFPGRRLLFYVVLSAMMVPVAVILLPLYQEMVWFRLNGKLLSLILVINSTTSYAVFIMKQFIDTLPNELLEAGRIDGCTEFQVFHRLVFPLLRNAISAVSIIVFLYVWNDFLWPYMMIDDPSKFTITVAMQFLNGQNFIRYGQLMAATSISMLPIMVVYFIFQNRFTQGIATAGLKE</sequence>
<dbReference type="GO" id="GO:0055085">
    <property type="term" value="P:transmembrane transport"/>
    <property type="evidence" value="ECO:0007669"/>
    <property type="project" value="InterPro"/>
</dbReference>
<reference evidence="9" key="2">
    <citation type="submission" date="2021-04" db="EMBL/GenBank/DDBJ databases">
        <authorList>
            <person name="Gilroy R."/>
        </authorList>
    </citation>
    <scope>NUCLEOTIDE SEQUENCE</scope>
    <source>
        <strain evidence="9">2239</strain>
    </source>
</reference>
<comment type="caution">
    <text evidence="9">The sequence shown here is derived from an EMBL/GenBank/DDBJ whole genome shotgun (WGS) entry which is preliminary data.</text>
</comment>
<dbReference type="EMBL" id="DXFW01000022">
    <property type="protein sequence ID" value="HIX05999.1"/>
    <property type="molecule type" value="Genomic_DNA"/>
</dbReference>
<evidence type="ECO:0000256" key="3">
    <source>
        <dbReference type="ARBA" id="ARBA00022475"/>
    </source>
</evidence>
<comment type="subcellular location">
    <subcellularLocation>
        <location evidence="1 7">Cell membrane</location>
        <topology evidence="1 7">Multi-pass membrane protein</topology>
    </subcellularLocation>
</comment>
<dbReference type="InterPro" id="IPR000515">
    <property type="entry name" value="MetI-like"/>
</dbReference>
<reference evidence="9" key="1">
    <citation type="journal article" date="2021" name="PeerJ">
        <title>Extensive microbial diversity within the chicken gut microbiome revealed by metagenomics and culture.</title>
        <authorList>
            <person name="Gilroy R."/>
            <person name="Ravi A."/>
            <person name="Getino M."/>
            <person name="Pursley I."/>
            <person name="Horton D.L."/>
            <person name="Alikhan N.F."/>
            <person name="Baker D."/>
            <person name="Gharbi K."/>
            <person name="Hall N."/>
            <person name="Watson M."/>
            <person name="Adriaenssens E.M."/>
            <person name="Foster-Nyarko E."/>
            <person name="Jarju S."/>
            <person name="Secka A."/>
            <person name="Antonio M."/>
            <person name="Oren A."/>
            <person name="Chaudhuri R.R."/>
            <person name="La Ragione R."/>
            <person name="Hildebrand F."/>
            <person name="Pallen M.J."/>
        </authorList>
    </citation>
    <scope>NUCLEOTIDE SEQUENCE</scope>
    <source>
        <strain evidence="9">2239</strain>
    </source>
</reference>
<dbReference type="CDD" id="cd06261">
    <property type="entry name" value="TM_PBP2"/>
    <property type="match status" value="1"/>
</dbReference>
<feature type="transmembrane region" description="Helical" evidence="7">
    <location>
        <begin position="83"/>
        <end position="102"/>
    </location>
</feature>
<comment type="similarity">
    <text evidence="7">Belongs to the binding-protein-dependent transport system permease family.</text>
</comment>
<feature type="transmembrane region" description="Helical" evidence="7">
    <location>
        <begin position="198"/>
        <end position="215"/>
    </location>
</feature>
<keyword evidence="2 7" id="KW-0813">Transport</keyword>
<protein>
    <submittedName>
        <fullName evidence="9">Carbohydrate ABC transporter permease</fullName>
    </submittedName>
</protein>
<evidence type="ECO:0000313" key="9">
    <source>
        <dbReference type="EMBL" id="HIX05999.1"/>
    </source>
</evidence>
<keyword evidence="6 7" id="KW-0472">Membrane</keyword>
<dbReference type="Proteomes" id="UP000824193">
    <property type="component" value="Unassembled WGS sequence"/>
</dbReference>
<organism evidence="9 10">
    <name type="scientific">Candidatus Allofournierella pullicola</name>
    <dbReference type="NCBI Taxonomy" id="2838596"/>
    <lineage>
        <taxon>Bacteria</taxon>
        <taxon>Bacillati</taxon>
        <taxon>Bacillota</taxon>
        <taxon>Clostridia</taxon>
        <taxon>Eubacteriales</taxon>
        <taxon>Oscillospiraceae</taxon>
        <taxon>Allofournierella</taxon>
    </lineage>
</organism>
<keyword evidence="5 7" id="KW-1133">Transmembrane helix</keyword>
<feature type="domain" description="ABC transmembrane type-1" evidence="8">
    <location>
        <begin position="79"/>
        <end position="269"/>
    </location>
</feature>
<feature type="transmembrane region" description="Helical" evidence="7">
    <location>
        <begin position="248"/>
        <end position="269"/>
    </location>
</feature>
<dbReference type="Gene3D" id="1.10.3720.10">
    <property type="entry name" value="MetI-like"/>
    <property type="match status" value="1"/>
</dbReference>
<evidence type="ECO:0000256" key="1">
    <source>
        <dbReference type="ARBA" id="ARBA00004651"/>
    </source>
</evidence>
<evidence type="ECO:0000313" key="10">
    <source>
        <dbReference type="Proteomes" id="UP000824193"/>
    </source>
</evidence>
<evidence type="ECO:0000259" key="8">
    <source>
        <dbReference type="PROSITE" id="PS50928"/>
    </source>
</evidence>
<dbReference type="PANTHER" id="PTHR43744:SF12">
    <property type="entry name" value="ABC TRANSPORTER PERMEASE PROTEIN MG189-RELATED"/>
    <property type="match status" value="1"/>
</dbReference>
<feature type="transmembrane region" description="Helical" evidence="7">
    <location>
        <begin position="114"/>
        <end position="135"/>
    </location>
</feature>
<evidence type="ECO:0000256" key="7">
    <source>
        <dbReference type="RuleBase" id="RU363032"/>
    </source>
</evidence>
<proteinExistence type="inferred from homology"/>
<keyword evidence="3" id="KW-1003">Cell membrane</keyword>
<dbReference type="InterPro" id="IPR035906">
    <property type="entry name" value="MetI-like_sf"/>
</dbReference>
<dbReference type="SUPFAM" id="SSF161098">
    <property type="entry name" value="MetI-like"/>
    <property type="match status" value="1"/>
</dbReference>
<dbReference type="Pfam" id="PF00528">
    <property type="entry name" value="BPD_transp_1"/>
    <property type="match status" value="1"/>
</dbReference>
<dbReference type="PANTHER" id="PTHR43744">
    <property type="entry name" value="ABC TRANSPORTER PERMEASE PROTEIN MG189-RELATED-RELATED"/>
    <property type="match status" value="1"/>
</dbReference>
<evidence type="ECO:0000256" key="4">
    <source>
        <dbReference type="ARBA" id="ARBA00022692"/>
    </source>
</evidence>
<dbReference type="PROSITE" id="PS50928">
    <property type="entry name" value="ABC_TM1"/>
    <property type="match status" value="1"/>
</dbReference>
<evidence type="ECO:0000256" key="2">
    <source>
        <dbReference type="ARBA" id="ARBA00022448"/>
    </source>
</evidence>
<dbReference type="GO" id="GO:0005886">
    <property type="term" value="C:plasma membrane"/>
    <property type="evidence" value="ECO:0007669"/>
    <property type="project" value="UniProtKB-SubCell"/>
</dbReference>
<evidence type="ECO:0000256" key="6">
    <source>
        <dbReference type="ARBA" id="ARBA00023136"/>
    </source>
</evidence>
<feature type="transmembrane region" description="Helical" evidence="7">
    <location>
        <begin position="20"/>
        <end position="41"/>
    </location>
</feature>
<keyword evidence="4 7" id="KW-0812">Transmembrane</keyword>